<dbReference type="PROSITE" id="PS00122">
    <property type="entry name" value="CARBOXYLESTERASE_B_1"/>
    <property type="match status" value="1"/>
</dbReference>
<feature type="domain" description="Carboxylesterase type B" evidence="5">
    <location>
        <begin position="1"/>
        <end position="161"/>
    </location>
</feature>
<dbReference type="RefSeq" id="XP_012939935.1">
    <property type="nucleotide sequence ID" value="XM_013084481.2"/>
</dbReference>
<keyword evidence="3 4" id="KW-0378">Hydrolase</keyword>
<accession>A0ABM1A392</accession>
<dbReference type="EC" id="3.1.1.-" evidence="4"/>
<evidence type="ECO:0000256" key="4">
    <source>
        <dbReference type="RuleBase" id="RU361235"/>
    </source>
</evidence>
<evidence type="ECO:0000313" key="7">
    <source>
        <dbReference type="RefSeq" id="XP_012939935.1"/>
    </source>
</evidence>
<keyword evidence="6" id="KW-1185">Reference proteome</keyword>
<dbReference type="InterPro" id="IPR019819">
    <property type="entry name" value="Carboxylesterase_B_CS"/>
</dbReference>
<evidence type="ECO:0000259" key="5">
    <source>
        <dbReference type="Pfam" id="PF00135"/>
    </source>
</evidence>
<dbReference type="PANTHER" id="PTHR43903">
    <property type="entry name" value="NEUROLIGIN"/>
    <property type="match status" value="1"/>
</dbReference>
<dbReference type="InterPro" id="IPR029058">
    <property type="entry name" value="AB_hydrolase_fold"/>
</dbReference>
<dbReference type="InterPro" id="IPR051093">
    <property type="entry name" value="Neuroligin/BSAL"/>
</dbReference>
<name>A0ABM1A392_APLCA</name>
<evidence type="ECO:0000256" key="1">
    <source>
        <dbReference type="ARBA" id="ARBA00005964"/>
    </source>
</evidence>
<evidence type="ECO:0000256" key="2">
    <source>
        <dbReference type="ARBA" id="ARBA00022729"/>
    </source>
</evidence>
<dbReference type="InterPro" id="IPR002018">
    <property type="entry name" value="CarbesteraseB"/>
</dbReference>
<dbReference type="SUPFAM" id="SSF53474">
    <property type="entry name" value="alpha/beta-Hydrolases"/>
    <property type="match status" value="1"/>
</dbReference>
<sequence>MSEDCLYLNVFTPLGAATSGAPKKVMFWIYGGAFLYGDAFAYMPSRMVTDYDVIVVTIHYRVNVFGFLSYGKGDGNYGLYDQLMALQWTKNNIRPFGGDPNDITIFGESAGSASVSFLSLSPYAKGLFTKGILQSGTATAGWALNRDPQSQFISLARETGCLPWFYLSWLRYADLL</sequence>
<dbReference type="GeneID" id="106011003"/>
<organism evidence="6 7">
    <name type="scientific">Aplysia californica</name>
    <name type="common">California sea hare</name>
    <dbReference type="NCBI Taxonomy" id="6500"/>
    <lineage>
        <taxon>Eukaryota</taxon>
        <taxon>Metazoa</taxon>
        <taxon>Spiralia</taxon>
        <taxon>Lophotrochozoa</taxon>
        <taxon>Mollusca</taxon>
        <taxon>Gastropoda</taxon>
        <taxon>Heterobranchia</taxon>
        <taxon>Euthyneura</taxon>
        <taxon>Tectipleura</taxon>
        <taxon>Aplysiida</taxon>
        <taxon>Aplysioidea</taxon>
        <taxon>Aplysiidae</taxon>
        <taxon>Aplysia</taxon>
    </lineage>
</organism>
<evidence type="ECO:0000256" key="3">
    <source>
        <dbReference type="ARBA" id="ARBA00022801"/>
    </source>
</evidence>
<evidence type="ECO:0000313" key="6">
    <source>
        <dbReference type="Proteomes" id="UP000694888"/>
    </source>
</evidence>
<dbReference type="PROSITE" id="PS00941">
    <property type="entry name" value="CARBOXYLESTERASE_B_2"/>
    <property type="match status" value="1"/>
</dbReference>
<comment type="similarity">
    <text evidence="1 4">Belongs to the type-B carboxylesterase/lipase family.</text>
</comment>
<gene>
    <name evidence="7" type="primary">LOC106011003</name>
</gene>
<dbReference type="Proteomes" id="UP000694888">
    <property type="component" value="Unplaced"/>
</dbReference>
<protein>
    <recommendedName>
        <fullName evidence="4">Carboxylic ester hydrolase</fullName>
        <ecNumber evidence="4">3.1.1.-</ecNumber>
    </recommendedName>
</protein>
<keyword evidence="2" id="KW-0732">Signal</keyword>
<dbReference type="Pfam" id="PF00135">
    <property type="entry name" value="COesterase"/>
    <property type="match status" value="1"/>
</dbReference>
<dbReference type="InterPro" id="IPR019826">
    <property type="entry name" value="Carboxylesterase_B_AS"/>
</dbReference>
<dbReference type="Gene3D" id="3.40.50.1820">
    <property type="entry name" value="alpha/beta hydrolase"/>
    <property type="match status" value="1"/>
</dbReference>
<proteinExistence type="inferred from homology"/>
<reference evidence="7" key="1">
    <citation type="submission" date="2025-08" db="UniProtKB">
        <authorList>
            <consortium name="RefSeq"/>
        </authorList>
    </citation>
    <scope>IDENTIFICATION</scope>
</reference>